<feature type="domain" description="SWIM-type" evidence="2">
    <location>
        <begin position="60"/>
        <end position="93"/>
    </location>
</feature>
<protein>
    <submittedName>
        <fullName evidence="3">SWIM zinc finger</fullName>
    </submittedName>
</protein>
<proteinExistence type="predicted"/>
<keyword evidence="4" id="KW-1185">Reference proteome</keyword>
<organism evidence="3 4">
    <name type="scientific">Brevibacillus centrosporus</name>
    <dbReference type="NCBI Taxonomy" id="54910"/>
    <lineage>
        <taxon>Bacteria</taxon>
        <taxon>Bacillati</taxon>
        <taxon>Bacillota</taxon>
        <taxon>Bacilli</taxon>
        <taxon>Bacillales</taxon>
        <taxon>Paenibacillaceae</taxon>
        <taxon>Brevibacillus</taxon>
    </lineage>
</organism>
<dbReference type="STRING" id="1884381.SAMN05518846_109199"/>
<evidence type="ECO:0000313" key="4">
    <source>
        <dbReference type="Proteomes" id="UP000198915"/>
    </source>
</evidence>
<dbReference type="AlphaFoldDB" id="A0A1I3XEI8"/>
<keyword evidence="1" id="KW-0863">Zinc-finger</keyword>
<evidence type="ECO:0000256" key="1">
    <source>
        <dbReference type="PROSITE-ProRule" id="PRU00325"/>
    </source>
</evidence>
<evidence type="ECO:0000259" key="2">
    <source>
        <dbReference type="PROSITE" id="PS50966"/>
    </source>
</evidence>
<reference evidence="4" key="1">
    <citation type="submission" date="2016-10" db="EMBL/GenBank/DDBJ databases">
        <authorList>
            <person name="Varghese N."/>
            <person name="Submissions S."/>
        </authorList>
    </citation>
    <scope>NUCLEOTIDE SEQUENCE [LARGE SCALE GENOMIC DNA]</scope>
    <source>
        <strain evidence="4">OK042</strain>
    </source>
</reference>
<dbReference type="GO" id="GO:0008270">
    <property type="term" value="F:zinc ion binding"/>
    <property type="evidence" value="ECO:0007669"/>
    <property type="project" value="UniProtKB-KW"/>
</dbReference>
<dbReference type="Proteomes" id="UP000198915">
    <property type="component" value="Unassembled WGS sequence"/>
</dbReference>
<evidence type="ECO:0000313" key="3">
    <source>
        <dbReference type="EMBL" id="SFK17944.1"/>
    </source>
</evidence>
<dbReference type="EMBL" id="FORT01000009">
    <property type="protein sequence ID" value="SFK17944.1"/>
    <property type="molecule type" value="Genomic_DNA"/>
</dbReference>
<sequence length="534" mass="62751">MLQRELTREQAVRAGEQLLVFAEGPIMERGYSYFSDGVVFNTRVEKETLLTSDVQGTQVYHVVLDLEDVQNSTCTCPYSRLCKHIAATFFQMYSVFENPRQYLSRAQQPRRARFSPAMLVPTFRNSNQVTAQEGTAAVQSPLTPGSPVRDWWTFLESWTRNLPSAMETYRASSELMSSYQNVLSVAAGWSTARAQLFTVHAIVFHLLKLQEFVKTNRQSYWFQDLSQTAERLVEQLEGILFYLDVEELHAKHRDLLEETMQIVKKMKETESTALYWTFAYQLLWWHLLQVPEWIQTEVEDLERLLHHSSATPSEQEIYKLLRAHFYVMAGKDEAAKETWNANSRLTLSFYLPYLKMFARNEEWQRFLTWTDWLQSLIGQADPQNYQLVMAIWQEAMERVGRASECGESLKLFLPSSFHEYSSYLFDQQQFRQWIDLQMSYHVPLTEVLATPFKEVEDRQPSLLFPLYVREINRLIGERNRPAYKEAIKLLKKARAAFSKADQEARWVQFVEQLSTKHNRLRAFQEELRRGNLNL</sequence>
<gene>
    <name evidence="3" type="ORF">SAMN05518846_109199</name>
</gene>
<dbReference type="Pfam" id="PF04434">
    <property type="entry name" value="SWIM"/>
    <property type="match status" value="1"/>
</dbReference>
<keyword evidence="1" id="KW-0862">Zinc</keyword>
<dbReference type="PROSITE" id="PS50966">
    <property type="entry name" value="ZF_SWIM"/>
    <property type="match status" value="1"/>
</dbReference>
<accession>A0A1I3XEI8</accession>
<keyword evidence="1" id="KW-0479">Metal-binding</keyword>
<dbReference type="RefSeq" id="WP_092270288.1">
    <property type="nucleotide sequence ID" value="NZ_FORT01000009.1"/>
</dbReference>
<name>A0A1I3XEI8_9BACL</name>
<dbReference type="InterPro" id="IPR007527">
    <property type="entry name" value="Znf_SWIM"/>
</dbReference>